<dbReference type="RefSeq" id="WP_038063148.1">
    <property type="nucleotide sequence ID" value="NZ_FOVB01000002.1"/>
</dbReference>
<evidence type="ECO:0000313" key="1">
    <source>
        <dbReference type="EMBL" id="KEP70951.1"/>
    </source>
</evidence>
<name>A0A074TGW1_9RHOB</name>
<reference evidence="1 2" key="1">
    <citation type="submission" date="2014-03" db="EMBL/GenBank/DDBJ databases">
        <title>The draft genome sequence of Thioclava dalianensis DLFJ1-1.</title>
        <authorList>
            <person name="Lai Q."/>
            <person name="Shao Z."/>
        </authorList>
    </citation>
    <scope>NUCLEOTIDE SEQUENCE [LARGE SCALE GENOMIC DNA]</scope>
    <source>
        <strain evidence="1 2">DLFJ1-1</strain>
    </source>
</reference>
<gene>
    <name evidence="1" type="ORF">DL1_13230</name>
</gene>
<dbReference type="EMBL" id="JHEH01000004">
    <property type="protein sequence ID" value="KEP70951.1"/>
    <property type="molecule type" value="Genomic_DNA"/>
</dbReference>
<evidence type="ECO:0000313" key="2">
    <source>
        <dbReference type="Proteomes" id="UP000027725"/>
    </source>
</evidence>
<dbReference type="AlphaFoldDB" id="A0A074TGW1"/>
<dbReference type="OrthoDB" id="7873589at2"/>
<protein>
    <submittedName>
        <fullName evidence="1">Uncharacterized protein</fullName>
    </submittedName>
</protein>
<organism evidence="1 2">
    <name type="scientific">Thioclava dalianensis</name>
    <dbReference type="NCBI Taxonomy" id="1185766"/>
    <lineage>
        <taxon>Bacteria</taxon>
        <taxon>Pseudomonadati</taxon>
        <taxon>Pseudomonadota</taxon>
        <taxon>Alphaproteobacteria</taxon>
        <taxon>Rhodobacterales</taxon>
        <taxon>Paracoccaceae</taxon>
        <taxon>Thioclava</taxon>
    </lineage>
</organism>
<proteinExistence type="predicted"/>
<dbReference type="Proteomes" id="UP000027725">
    <property type="component" value="Unassembled WGS sequence"/>
</dbReference>
<sequence>MTPKDMLAERASLPNRILSINSDELPVQIEAMRRDRSLSKTISELNEMLFASETRLRDSARKALDHLGFI</sequence>
<comment type="caution">
    <text evidence="1">The sequence shown here is derived from an EMBL/GenBank/DDBJ whole genome shotgun (WGS) entry which is preliminary data.</text>
</comment>
<accession>A0A074TGW1</accession>
<keyword evidence="2" id="KW-1185">Reference proteome</keyword>